<dbReference type="Proteomes" id="UP000268727">
    <property type="component" value="Unassembled WGS sequence"/>
</dbReference>
<accession>A0A3N1HAX5</accession>
<sequence length="324" mass="35825">MTLLLPIPRAVAFHALRDATDRLRRFLVVLLTRKPAKARHRVLSPGQIRWRRWKSELADYVATGVVDLPTGSVPQPRTPVRDRRETSRTPAWGALDPPPRTAQSPDPLHPDDRRWIDEHAPASDCAMPNVPAHDPAEPEAWPGEWVGTAPGAAPEPWAREWAEAPAEPWSEVWTEPCAEPWTEPCAEPWAETWVEPWGEPPSGPAVEPRGEHPDAFFAGHLPEPVDAGRSRFAHTLDRPGVTESPAAWPAFTERVFAHAAAEPATGPVEPVDTAAVPDPGTDAETTVVEPLAWEFEVGDLARWWDEAVARLDAVARGEDPDRPW</sequence>
<reference evidence="2 3" key="1">
    <citation type="submission" date="2018-11" db="EMBL/GenBank/DDBJ databases">
        <title>Sequencing the genomes of 1000 actinobacteria strains.</title>
        <authorList>
            <person name="Klenk H.-P."/>
        </authorList>
    </citation>
    <scope>NUCLEOTIDE SEQUENCE [LARGE SCALE GENOMIC DNA]</scope>
    <source>
        <strain evidence="2 3">DSM 44231</strain>
    </source>
</reference>
<gene>
    <name evidence="2" type="ORF">EDD40_4976</name>
</gene>
<dbReference type="RefSeq" id="WP_148088905.1">
    <property type="nucleotide sequence ID" value="NZ_RJKM01000001.1"/>
</dbReference>
<protein>
    <submittedName>
        <fullName evidence="2">Uncharacterized protein</fullName>
    </submittedName>
</protein>
<dbReference type="AlphaFoldDB" id="A0A3N1HAX5"/>
<evidence type="ECO:0000313" key="3">
    <source>
        <dbReference type="Proteomes" id="UP000268727"/>
    </source>
</evidence>
<keyword evidence="3" id="KW-1185">Reference proteome</keyword>
<comment type="caution">
    <text evidence="2">The sequence shown here is derived from an EMBL/GenBank/DDBJ whole genome shotgun (WGS) entry which is preliminary data.</text>
</comment>
<dbReference type="OrthoDB" id="3682481at2"/>
<proteinExistence type="predicted"/>
<name>A0A3N1HAX5_9PSEU</name>
<evidence type="ECO:0000256" key="1">
    <source>
        <dbReference type="SAM" id="MobiDB-lite"/>
    </source>
</evidence>
<dbReference type="EMBL" id="RJKM01000001">
    <property type="protein sequence ID" value="ROP39586.1"/>
    <property type="molecule type" value="Genomic_DNA"/>
</dbReference>
<organism evidence="2 3">
    <name type="scientific">Saccharothrix texasensis</name>
    <dbReference type="NCBI Taxonomy" id="103734"/>
    <lineage>
        <taxon>Bacteria</taxon>
        <taxon>Bacillati</taxon>
        <taxon>Actinomycetota</taxon>
        <taxon>Actinomycetes</taxon>
        <taxon>Pseudonocardiales</taxon>
        <taxon>Pseudonocardiaceae</taxon>
        <taxon>Saccharothrix</taxon>
    </lineage>
</organism>
<feature type="region of interest" description="Disordered" evidence="1">
    <location>
        <begin position="69"/>
        <end position="115"/>
    </location>
</feature>
<evidence type="ECO:0000313" key="2">
    <source>
        <dbReference type="EMBL" id="ROP39586.1"/>
    </source>
</evidence>